<evidence type="ECO:0000313" key="2">
    <source>
        <dbReference type="EMBL" id="MEL0611351.1"/>
    </source>
</evidence>
<dbReference type="EMBL" id="JBANDX010000134">
    <property type="protein sequence ID" value="MEL0611351.1"/>
    <property type="molecule type" value="Genomic_DNA"/>
</dbReference>
<feature type="non-terminal residue" evidence="2">
    <location>
        <position position="1"/>
    </location>
</feature>
<accession>A0ABU9FZY5</accession>
<dbReference type="Gene3D" id="3.30.420.10">
    <property type="entry name" value="Ribonuclease H-like superfamily/Ribonuclease H"/>
    <property type="match status" value="1"/>
</dbReference>
<feature type="non-terminal residue" evidence="2">
    <location>
        <position position="76"/>
    </location>
</feature>
<evidence type="ECO:0000259" key="1">
    <source>
        <dbReference type="Pfam" id="PF03104"/>
    </source>
</evidence>
<reference evidence="2 3" key="1">
    <citation type="submission" date="2024-02" db="EMBL/GenBank/DDBJ databases">
        <title>Bacteria isolated from the canopy kelp, Nereocystis luetkeana.</title>
        <authorList>
            <person name="Pfister C.A."/>
            <person name="Younker I.T."/>
            <person name="Light S.H."/>
        </authorList>
    </citation>
    <scope>NUCLEOTIDE SEQUENCE [LARGE SCALE GENOMIC DNA]</scope>
    <source>
        <strain evidence="2 3">TI.1.15</strain>
    </source>
</reference>
<feature type="domain" description="DNA-directed DNA polymerase family B exonuclease" evidence="1">
    <location>
        <begin position="24"/>
        <end position="72"/>
    </location>
</feature>
<dbReference type="InterPro" id="IPR012337">
    <property type="entry name" value="RNaseH-like_sf"/>
</dbReference>
<dbReference type="GO" id="GO:0004527">
    <property type="term" value="F:exonuclease activity"/>
    <property type="evidence" value="ECO:0007669"/>
    <property type="project" value="UniProtKB-KW"/>
</dbReference>
<dbReference type="SUPFAM" id="SSF53098">
    <property type="entry name" value="Ribonuclease H-like"/>
    <property type="match status" value="1"/>
</dbReference>
<dbReference type="Pfam" id="PF03104">
    <property type="entry name" value="DNA_pol_B_exo1"/>
    <property type="match status" value="1"/>
</dbReference>
<keyword evidence="2" id="KW-0540">Nuclease</keyword>
<dbReference type="Proteomes" id="UP001377160">
    <property type="component" value="Unassembled WGS sequence"/>
</dbReference>
<gene>
    <name evidence="2" type="ORF">V8Z71_23930</name>
</gene>
<keyword evidence="2" id="KW-0269">Exonuclease</keyword>
<comment type="caution">
    <text evidence="2">The sequence shown here is derived from an EMBL/GenBank/DDBJ whole genome shotgun (WGS) entry which is preliminary data.</text>
</comment>
<keyword evidence="3" id="KW-1185">Reference proteome</keyword>
<dbReference type="InterPro" id="IPR036397">
    <property type="entry name" value="RNaseH_sf"/>
</dbReference>
<organism evidence="2 3">
    <name type="scientific">Vibrio echinoideorum</name>
    <dbReference type="NCBI Taxonomy" id="2100116"/>
    <lineage>
        <taxon>Bacteria</taxon>
        <taxon>Pseudomonadati</taxon>
        <taxon>Pseudomonadota</taxon>
        <taxon>Gammaproteobacteria</taxon>
        <taxon>Vibrionales</taxon>
        <taxon>Vibrionaceae</taxon>
        <taxon>Vibrio</taxon>
    </lineage>
</organism>
<sequence length="76" mass="9004">GVLFSFGLESSMDRRVIMIGEPQEADTYIQWVANEMALLEAMITWFSEFDPDIFIGWNVIDFDFRLLHKRSEWNEV</sequence>
<dbReference type="RefSeq" id="WP_341636228.1">
    <property type="nucleotide sequence ID" value="NZ_JBANDX010000134.1"/>
</dbReference>
<proteinExistence type="predicted"/>
<protein>
    <submittedName>
        <fullName evidence="2">3'-5' exonuclease</fullName>
    </submittedName>
</protein>
<keyword evidence="2" id="KW-0378">Hydrolase</keyword>
<name>A0ABU9FZY5_9VIBR</name>
<dbReference type="InterPro" id="IPR006133">
    <property type="entry name" value="DNA-dir_DNA_pol_B_exonuc"/>
</dbReference>
<evidence type="ECO:0000313" key="3">
    <source>
        <dbReference type="Proteomes" id="UP001377160"/>
    </source>
</evidence>